<keyword evidence="6" id="KW-0408">Iron</keyword>
<evidence type="ECO:0000256" key="3">
    <source>
        <dbReference type="ARBA" id="ARBA00022679"/>
    </source>
</evidence>
<dbReference type="Pfam" id="PF00266">
    <property type="entry name" value="Aminotran_5"/>
    <property type="match status" value="1"/>
</dbReference>
<gene>
    <name evidence="10" type="ORF">SAMN04488543_0958</name>
</gene>
<dbReference type="GO" id="GO:0046872">
    <property type="term" value="F:metal ion binding"/>
    <property type="evidence" value="ECO:0007669"/>
    <property type="project" value="UniProtKB-KW"/>
</dbReference>
<keyword evidence="11" id="KW-1185">Reference proteome</keyword>
<sequence length="385" mass="39688">MAEPVTEVFWDASTAEPVLPEAQQAWLAAQASGWGDPGQLHRPGRLAAQALDAARQTVADALGARPDEVVFPASGVHAAHAAVAGLARGRRRVGEVVVTSTIDHSSVLSAADAAGRRVGVPVDRYGHLDLERWRAAVAAPGVALACLAVANHEVGTRQPVDAAAEACAAAGVPLVLDVSTALGRLDLRHLPAGTVLTAGAQAFGGPPSVGVLVLRKGARWRAPYLTDDHQAGRWPGPPDVPAIHAAAAALEVWLRSGRAVGDRQRGLVDRLRAGVLAGVPDVEVAGDPVDRVPHLLTFSALYVDGETLTLELDRAGFAVTSGSACSANSEHPSHVLAAMGLLTHGNVRIGLTRRSTAGQVEAFLAVLPDVVARIRATLGAPGSPR</sequence>
<keyword evidence="5" id="KW-0663">Pyridoxal phosphate</keyword>
<dbReference type="SUPFAM" id="SSF53383">
    <property type="entry name" value="PLP-dependent transferases"/>
    <property type="match status" value="1"/>
</dbReference>
<dbReference type="STRING" id="546871.SAMN04488543_0958"/>
<dbReference type="InterPro" id="IPR015422">
    <property type="entry name" value="PyrdxlP-dep_Trfase_small"/>
</dbReference>
<comment type="cofactor">
    <cofactor evidence="1">
        <name>pyridoxal 5'-phosphate</name>
        <dbReference type="ChEBI" id="CHEBI:597326"/>
    </cofactor>
</comment>
<evidence type="ECO:0000256" key="5">
    <source>
        <dbReference type="ARBA" id="ARBA00022898"/>
    </source>
</evidence>
<reference evidence="10 11" key="1">
    <citation type="submission" date="2016-10" db="EMBL/GenBank/DDBJ databases">
        <authorList>
            <person name="de Groot N.N."/>
        </authorList>
    </citation>
    <scope>NUCLEOTIDE SEQUENCE [LARGE SCALE GENOMIC DNA]</scope>
    <source>
        <strain evidence="10 11">DSM 21741</strain>
    </source>
</reference>
<comment type="similarity">
    <text evidence="2">Belongs to the class-V pyridoxal-phosphate-dependent aminotransferase family. NifS/IscS subfamily.</text>
</comment>
<evidence type="ECO:0000256" key="4">
    <source>
        <dbReference type="ARBA" id="ARBA00022723"/>
    </source>
</evidence>
<dbReference type="InterPro" id="IPR016454">
    <property type="entry name" value="Cysteine_dSase"/>
</dbReference>
<proteinExistence type="inferred from homology"/>
<dbReference type="InterPro" id="IPR015424">
    <property type="entry name" value="PyrdxlP-dep_Trfase"/>
</dbReference>
<evidence type="ECO:0000256" key="8">
    <source>
        <dbReference type="ARBA" id="ARBA00050776"/>
    </source>
</evidence>
<name>A0A1H1NY82_9ACTN</name>
<dbReference type="GO" id="GO:0031071">
    <property type="term" value="F:cysteine desulfurase activity"/>
    <property type="evidence" value="ECO:0007669"/>
    <property type="project" value="UniProtKB-EC"/>
</dbReference>
<dbReference type="EMBL" id="LT629749">
    <property type="protein sequence ID" value="SDS03903.1"/>
    <property type="molecule type" value="Genomic_DNA"/>
</dbReference>
<dbReference type="InterPro" id="IPR015421">
    <property type="entry name" value="PyrdxlP-dep_Trfase_major"/>
</dbReference>
<keyword evidence="4" id="KW-0479">Metal-binding</keyword>
<dbReference type="GO" id="GO:0051536">
    <property type="term" value="F:iron-sulfur cluster binding"/>
    <property type="evidence" value="ECO:0007669"/>
    <property type="project" value="UniProtKB-KW"/>
</dbReference>
<dbReference type="PIRSF" id="PIRSF005572">
    <property type="entry name" value="NifS"/>
    <property type="match status" value="1"/>
</dbReference>
<dbReference type="PANTHER" id="PTHR11601">
    <property type="entry name" value="CYSTEINE DESULFURYLASE FAMILY MEMBER"/>
    <property type="match status" value="1"/>
</dbReference>
<dbReference type="Gene3D" id="3.90.1150.10">
    <property type="entry name" value="Aspartate Aminotransferase, domain 1"/>
    <property type="match status" value="1"/>
</dbReference>
<dbReference type="InterPro" id="IPR000192">
    <property type="entry name" value="Aminotrans_V_dom"/>
</dbReference>
<dbReference type="Proteomes" id="UP000199092">
    <property type="component" value="Chromosome I"/>
</dbReference>
<keyword evidence="7" id="KW-0411">Iron-sulfur</keyword>
<feature type="domain" description="Aminotransferase class V" evidence="9">
    <location>
        <begin position="39"/>
        <end position="363"/>
    </location>
</feature>
<accession>A0A1H1NY82</accession>
<keyword evidence="3" id="KW-0808">Transferase</keyword>
<dbReference type="Gene3D" id="3.40.640.10">
    <property type="entry name" value="Type I PLP-dependent aspartate aminotransferase-like (Major domain)"/>
    <property type="match status" value="1"/>
</dbReference>
<evidence type="ECO:0000256" key="7">
    <source>
        <dbReference type="ARBA" id="ARBA00023014"/>
    </source>
</evidence>
<evidence type="ECO:0000313" key="10">
    <source>
        <dbReference type="EMBL" id="SDS03903.1"/>
    </source>
</evidence>
<organism evidence="10 11">
    <name type="scientific">Friedmanniella luteola</name>
    <dbReference type="NCBI Taxonomy" id="546871"/>
    <lineage>
        <taxon>Bacteria</taxon>
        <taxon>Bacillati</taxon>
        <taxon>Actinomycetota</taxon>
        <taxon>Actinomycetes</taxon>
        <taxon>Propionibacteriales</taxon>
        <taxon>Nocardioidaceae</taxon>
        <taxon>Friedmanniella</taxon>
    </lineage>
</organism>
<dbReference type="PANTHER" id="PTHR11601:SF34">
    <property type="entry name" value="CYSTEINE DESULFURASE"/>
    <property type="match status" value="1"/>
</dbReference>
<dbReference type="AlphaFoldDB" id="A0A1H1NY82"/>
<evidence type="ECO:0000256" key="1">
    <source>
        <dbReference type="ARBA" id="ARBA00001933"/>
    </source>
</evidence>
<dbReference type="RefSeq" id="WP_231930337.1">
    <property type="nucleotide sequence ID" value="NZ_LT629749.1"/>
</dbReference>
<evidence type="ECO:0000259" key="9">
    <source>
        <dbReference type="Pfam" id="PF00266"/>
    </source>
</evidence>
<comment type="catalytic activity">
    <reaction evidence="8">
        <text>(sulfur carrier)-H + L-cysteine = (sulfur carrier)-SH + L-alanine</text>
        <dbReference type="Rhea" id="RHEA:43892"/>
        <dbReference type="Rhea" id="RHEA-COMP:14737"/>
        <dbReference type="Rhea" id="RHEA-COMP:14739"/>
        <dbReference type="ChEBI" id="CHEBI:29917"/>
        <dbReference type="ChEBI" id="CHEBI:35235"/>
        <dbReference type="ChEBI" id="CHEBI:57972"/>
        <dbReference type="ChEBI" id="CHEBI:64428"/>
        <dbReference type="EC" id="2.8.1.7"/>
    </reaction>
</comment>
<evidence type="ECO:0000256" key="6">
    <source>
        <dbReference type="ARBA" id="ARBA00023004"/>
    </source>
</evidence>
<protein>
    <submittedName>
        <fullName evidence="10">Cysteine desulfurase</fullName>
    </submittedName>
</protein>
<evidence type="ECO:0000256" key="2">
    <source>
        <dbReference type="ARBA" id="ARBA00006490"/>
    </source>
</evidence>
<evidence type="ECO:0000313" key="11">
    <source>
        <dbReference type="Proteomes" id="UP000199092"/>
    </source>
</evidence>